<dbReference type="AlphaFoldDB" id="A0A8S3PWE8"/>
<evidence type="ECO:0000256" key="5">
    <source>
        <dbReference type="ARBA" id="ARBA00023180"/>
    </source>
</evidence>
<dbReference type="PROSITE" id="PS50041">
    <property type="entry name" value="C_TYPE_LECTIN_2"/>
    <property type="match status" value="2"/>
</dbReference>
<evidence type="ECO:0000313" key="9">
    <source>
        <dbReference type="EMBL" id="CAG2187941.1"/>
    </source>
</evidence>
<dbReference type="CDD" id="cd00033">
    <property type="entry name" value="CCP"/>
    <property type="match status" value="2"/>
</dbReference>
<comment type="caution">
    <text evidence="6">Lacks conserved residue(s) required for the propagation of feature annotation.</text>
</comment>
<dbReference type="InterPro" id="IPR035976">
    <property type="entry name" value="Sushi/SCR/CCP_sf"/>
</dbReference>
<accession>A0A8S3PWE8</accession>
<dbReference type="PROSITE" id="PS50923">
    <property type="entry name" value="SUSHI"/>
    <property type="match status" value="1"/>
</dbReference>
<dbReference type="SMART" id="SM00034">
    <property type="entry name" value="CLECT"/>
    <property type="match status" value="2"/>
</dbReference>
<evidence type="ECO:0000256" key="1">
    <source>
        <dbReference type="ARBA" id="ARBA00022659"/>
    </source>
</evidence>
<reference evidence="9" key="1">
    <citation type="submission" date="2021-03" db="EMBL/GenBank/DDBJ databases">
        <authorList>
            <person name="Bekaert M."/>
        </authorList>
    </citation>
    <scope>NUCLEOTIDE SEQUENCE</scope>
</reference>
<protein>
    <submittedName>
        <fullName evidence="9">Uncharacterized protein</fullName>
    </submittedName>
</protein>
<evidence type="ECO:0000256" key="3">
    <source>
        <dbReference type="ARBA" id="ARBA00022737"/>
    </source>
</evidence>
<keyword evidence="3" id="KW-0677">Repeat</keyword>
<dbReference type="Gene3D" id="3.10.100.10">
    <property type="entry name" value="Mannose-Binding Protein A, subunit A"/>
    <property type="match status" value="2"/>
</dbReference>
<evidence type="ECO:0000256" key="2">
    <source>
        <dbReference type="ARBA" id="ARBA00022729"/>
    </source>
</evidence>
<dbReference type="CDD" id="cd00037">
    <property type="entry name" value="CLECT"/>
    <property type="match status" value="2"/>
</dbReference>
<dbReference type="InterPro" id="IPR000436">
    <property type="entry name" value="Sushi_SCR_CCP_dom"/>
</dbReference>
<keyword evidence="1 6" id="KW-0768">Sushi</keyword>
<evidence type="ECO:0000313" key="10">
    <source>
        <dbReference type="Proteomes" id="UP000683360"/>
    </source>
</evidence>
<dbReference type="PROSITE" id="PS00615">
    <property type="entry name" value="C_TYPE_LECTIN_1"/>
    <property type="match status" value="2"/>
</dbReference>
<keyword evidence="4" id="KW-1015">Disulfide bond</keyword>
<keyword evidence="10" id="KW-1185">Reference proteome</keyword>
<dbReference type="InterPro" id="IPR050350">
    <property type="entry name" value="Compl-Cell_Adhes-Reg"/>
</dbReference>
<dbReference type="OrthoDB" id="6162243at2759"/>
<dbReference type="Pfam" id="PF00059">
    <property type="entry name" value="Lectin_C"/>
    <property type="match status" value="2"/>
</dbReference>
<dbReference type="Proteomes" id="UP000683360">
    <property type="component" value="Unassembled WGS sequence"/>
</dbReference>
<keyword evidence="5" id="KW-0325">Glycoprotein</keyword>
<organism evidence="9 10">
    <name type="scientific">Mytilus edulis</name>
    <name type="common">Blue mussel</name>
    <dbReference type="NCBI Taxonomy" id="6550"/>
    <lineage>
        <taxon>Eukaryota</taxon>
        <taxon>Metazoa</taxon>
        <taxon>Spiralia</taxon>
        <taxon>Lophotrochozoa</taxon>
        <taxon>Mollusca</taxon>
        <taxon>Bivalvia</taxon>
        <taxon>Autobranchia</taxon>
        <taxon>Pteriomorphia</taxon>
        <taxon>Mytilida</taxon>
        <taxon>Mytiloidea</taxon>
        <taxon>Mytilidae</taxon>
        <taxon>Mytilinae</taxon>
        <taxon>Mytilus</taxon>
    </lineage>
</organism>
<dbReference type="Pfam" id="PF00084">
    <property type="entry name" value="Sushi"/>
    <property type="match status" value="2"/>
</dbReference>
<dbReference type="InterPro" id="IPR018378">
    <property type="entry name" value="C-type_lectin_CS"/>
</dbReference>
<evidence type="ECO:0000259" key="8">
    <source>
        <dbReference type="PROSITE" id="PS50923"/>
    </source>
</evidence>
<evidence type="ECO:0000256" key="6">
    <source>
        <dbReference type="PROSITE-ProRule" id="PRU00302"/>
    </source>
</evidence>
<dbReference type="Gene3D" id="2.10.70.10">
    <property type="entry name" value="Complement Module, domain 1"/>
    <property type="match status" value="2"/>
</dbReference>
<evidence type="ECO:0000256" key="4">
    <source>
        <dbReference type="ARBA" id="ARBA00023157"/>
    </source>
</evidence>
<dbReference type="PANTHER" id="PTHR19325:SF560">
    <property type="entry name" value="SUSHI, VON WILLEBRAND FACTOR TYPE A, EGF AND PENTRAXIN DOMAIN-CONTAINING PROTEIN 1"/>
    <property type="match status" value="1"/>
</dbReference>
<dbReference type="SUPFAM" id="SSF57535">
    <property type="entry name" value="Complement control module/SCR domain"/>
    <property type="match status" value="2"/>
</dbReference>
<dbReference type="InterPro" id="IPR001304">
    <property type="entry name" value="C-type_lectin-like"/>
</dbReference>
<feature type="domain" description="C-type lectin" evidence="7">
    <location>
        <begin position="321"/>
        <end position="431"/>
    </location>
</feature>
<keyword evidence="2" id="KW-0732">Signal</keyword>
<comment type="caution">
    <text evidence="9">The sequence shown here is derived from an EMBL/GenBank/DDBJ whole genome shotgun (WGS) entry which is preliminary data.</text>
</comment>
<dbReference type="EMBL" id="CAJPWZ010000192">
    <property type="protein sequence ID" value="CAG2187941.1"/>
    <property type="molecule type" value="Genomic_DNA"/>
</dbReference>
<dbReference type="SUPFAM" id="SSF56436">
    <property type="entry name" value="C-type lectin-like"/>
    <property type="match status" value="2"/>
</dbReference>
<feature type="domain" description="C-type lectin" evidence="7">
    <location>
        <begin position="45"/>
        <end position="150"/>
    </location>
</feature>
<gene>
    <name evidence="9" type="ORF">MEDL_3441</name>
</gene>
<proteinExistence type="predicted"/>
<dbReference type="InterPro" id="IPR016186">
    <property type="entry name" value="C-type_lectin-like/link_sf"/>
</dbReference>
<name>A0A8S3PWE8_MYTED</name>
<dbReference type="SMART" id="SM00032">
    <property type="entry name" value="CCP"/>
    <property type="match status" value="2"/>
</dbReference>
<feature type="domain" description="Sushi" evidence="8">
    <location>
        <begin position="224"/>
        <end position="282"/>
    </location>
</feature>
<evidence type="ECO:0000259" key="7">
    <source>
        <dbReference type="PROSITE" id="PS50041"/>
    </source>
</evidence>
<dbReference type="InterPro" id="IPR016187">
    <property type="entry name" value="CTDL_fold"/>
</dbReference>
<dbReference type="PANTHER" id="PTHR19325">
    <property type="entry name" value="COMPLEMENT COMPONENT-RELATED SUSHI DOMAIN-CONTAINING"/>
    <property type="match status" value="1"/>
</dbReference>
<sequence>MGHVDGKILLAMMHLAKDGPKKEDVAMEDHVVNVTPVPPCVPTSCPEGYIISNDLTASTNCYFFGGDDKQNWTNALVRKHEDIWTGLYSPTSDENFEFVDAGGALTLDTLPFGGRDQIDNEDCVEFELKTSNNWNWDDDPCDRPQQYMCEFEMFVCNNLKTSDIIAVQCADIPTDSVTNGTVTVMERNVGSTANFTCDAGLSMVGRKSIMCTISGWNGNIPQCIQCEDIPSNNLTNGAVTVAERVIGSTANFTCDAGHSIVGNDTITCTSLGWNGNIPQCRFQCKDIPTNSLTNGTVIVAERNVGSTATFTCHAGHYLANCNVLGGHLTSIETGDENAFLVDVIALMQENTEEIRLAFFWIGLTDNNDEMSYKWSSCEPLNYTEWYQGPPQQPDNRNFINQQDAHCALIHPLYFFKWGDEPCWGQKFYVCEIR</sequence>